<comment type="caution">
    <text evidence="2">The sequence shown here is derived from an EMBL/GenBank/DDBJ whole genome shotgun (WGS) entry which is preliminary data.</text>
</comment>
<feature type="transmembrane region" description="Helical" evidence="1">
    <location>
        <begin position="99"/>
        <end position="119"/>
    </location>
</feature>
<gene>
    <name evidence="2" type="ORF">Q765_04435</name>
</gene>
<keyword evidence="1" id="KW-0472">Membrane</keyword>
<reference evidence="2 3" key="1">
    <citation type="submission" date="2013-09" db="EMBL/GenBank/DDBJ databases">
        <authorList>
            <person name="Zeng Z."/>
            <person name="Chen C."/>
        </authorList>
    </citation>
    <scope>NUCLEOTIDE SEQUENCE [LARGE SCALE GENOMIC DNA]</scope>
    <source>
        <strain evidence="2 3">WB 3.3-2</strain>
    </source>
</reference>
<evidence type="ECO:0000313" key="2">
    <source>
        <dbReference type="EMBL" id="KGO87746.1"/>
    </source>
</evidence>
<keyword evidence="1" id="KW-1133">Transmembrane helix</keyword>
<keyword evidence="3" id="KW-1185">Reference proteome</keyword>
<dbReference type="Proteomes" id="UP000030152">
    <property type="component" value="Unassembled WGS sequence"/>
</dbReference>
<dbReference type="AlphaFoldDB" id="A0A0A2M811"/>
<evidence type="ECO:0000313" key="3">
    <source>
        <dbReference type="Proteomes" id="UP000030152"/>
    </source>
</evidence>
<protein>
    <submittedName>
        <fullName evidence="2">Uncharacterized protein</fullName>
    </submittedName>
</protein>
<keyword evidence="1" id="KW-0812">Transmembrane</keyword>
<name>A0A0A2M811_9FLAO</name>
<evidence type="ECO:0000256" key="1">
    <source>
        <dbReference type="SAM" id="Phobius"/>
    </source>
</evidence>
<organism evidence="2 3">
    <name type="scientific">Flavobacterium rivuli WB 3.3-2 = DSM 21788</name>
    <dbReference type="NCBI Taxonomy" id="1121895"/>
    <lineage>
        <taxon>Bacteria</taxon>
        <taxon>Pseudomonadati</taxon>
        <taxon>Bacteroidota</taxon>
        <taxon>Flavobacteriia</taxon>
        <taxon>Flavobacteriales</taxon>
        <taxon>Flavobacteriaceae</taxon>
        <taxon>Flavobacterium</taxon>
    </lineage>
</organism>
<proteinExistence type="predicted"/>
<dbReference type="STRING" id="1121895.GCA_000378485_01634"/>
<accession>A0A0A2M811</accession>
<feature type="transmembrane region" description="Helical" evidence="1">
    <location>
        <begin position="63"/>
        <end position="79"/>
    </location>
</feature>
<feature type="transmembrane region" description="Helical" evidence="1">
    <location>
        <begin position="26"/>
        <end position="48"/>
    </location>
</feature>
<dbReference type="eggNOG" id="ENOG502ZHCA">
    <property type="taxonomic scope" value="Bacteria"/>
</dbReference>
<dbReference type="EMBL" id="JRLX01000003">
    <property type="protein sequence ID" value="KGO87746.1"/>
    <property type="molecule type" value="Genomic_DNA"/>
</dbReference>
<sequence length="126" mass="14979">MKAYNYLLFRIYTYYRDNGKNETENLLVFSTACVVTVLTVFNIMWIYFLCLLLDFFPHFVNKFYLFGVVFLVFIPLYNFNIKNKKFLNYNFEKDRIGGFVVVGVFFLTGLMTFIVGTIYRNKVLGL</sequence>